<proteinExistence type="predicted"/>
<comment type="caution">
    <text evidence="1">The sequence shown here is derived from an EMBL/GenBank/DDBJ whole genome shotgun (WGS) entry which is preliminary data.</text>
</comment>
<dbReference type="AlphaFoldDB" id="A0A179FC82"/>
<evidence type="ECO:0000313" key="2">
    <source>
        <dbReference type="Proteomes" id="UP000078397"/>
    </source>
</evidence>
<organism evidence="1 2">
    <name type="scientific">Pochonia chlamydosporia 170</name>
    <dbReference type="NCBI Taxonomy" id="1380566"/>
    <lineage>
        <taxon>Eukaryota</taxon>
        <taxon>Fungi</taxon>
        <taxon>Dikarya</taxon>
        <taxon>Ascomycota</taxon>
        <taxon>Pezizomycotina</taxon>
        <taxon>Sordariomycetes</taxon>
        <taxon>Hypocreomycetidae</taxon>
        <taxon>Hypocreales</taxon>
        <taxon>Clavicipitaceae</taxon>
        <taxon>Pochonia</taxon>
    </lineage>
</organism>
<dbReference type="GeneID" id="28858120"/>
<evidence type="ECO:0000313" key="1">
    <source>
        <dbReference type="EMBL" id="OAQ62719.1"/>
    </source>
</evidence>
<sequence>MAAHMLEVIKAYEIAEKTGYAVGDNASSNWITRFRESDEAPGFHTTTSSIQWMIAMSL</sequence>
<dbReference type="RefSeq" id="XP_018140299.1">
    <property type="nucleotide sequence ID" value="XM_018294126.1"/>
</dbReference>
<gene>
    <name evidence="1" type="ORF">VFPPC_16373</name>
</gene>
<dbReference type="KEGG" id="pchm:VFPPC_16373"/>
<dbReference type="Proteomes" id="UP000078397">
    <property type="component" value="Unassembled WGS sequence"/>
</dbReference>
<accession>A0A179FC82</accession>
<name>A0A179FC82_METCM</name>
<protein>
    <submittedName>
        <fullName evidence="1">Uncharacterized protein</fullName>
    </submittedName>
</protein>
<dbReference type="EMBL" id="LSBJ02000006">
    <property type="protein sequence ID" value="OAQ62719.1"/>
    <property type="molecule type" value="Genomic_DNA"/>
</dbReference>
<reference evidence="1 2" key="1">
    <citation type="journal article" date="2016" name="PLoS Pathog.">
        <title>Biosynthesis of antibiotic leucinostatins in bio-control fungus Purpureocillium lilacinum and their inhibition on phytophthora revealed by genome mining.</title>
        <authorList>
            <person name="Wang G."/>
            <person name="Liu Z."/>
            <person name="Lin R."/>
            <person name="Li E."/>
            <person name="Mao Z."/>
            <person name="Ling J."/>
            <person name="Yang Y."/>
            <person name="Yin W.B."/>
            <person name="Xie B."/>
        </authorList>
    </citation>
    <scope>NUCLEOTIDE SEQUENCE [LARGE SCALE GENOMIC DNA]</scope>
    <source>
        <strain evidence="1">170</strain>
    </source>
</reference>
<keyword evidence="2" id="KW-1185">Reference proteome</keyword>